<dbReference type="InterPro" id="IPR025303">
    <property type="entry name" value="PdaC"/>
</dbReference>
<name>A0A0D8IAP1_9CLOT</name>
<dbReference type="OrthoDB" id="5637at2"/>
<accession>A0A0D8IAP1</accession>
<dbReference type="Gene3D" id="3.30.565.40">
    <property type="entry name" value="Fervidobacterium nodosum Rt17-B1 like"/>
    <property type="match status" value="2"/>
</dbReference>
<dbReference type="STRING" id="84022.CACET_c25020"/>
<evidence type="ECO:0000313" key="1">
    <source>
        <dbReference type="EMBL" id="AKL95947.1"/>
    </source>
</evidence>
<dbReference type="Gene3D" id="3.90.640.20">
    <property type="entry name" value="Heat-shock cognate protein, ATPase"/>
    <property type="match status" value="1"/>
</dbReference>
<dbReference type="PROSITE" id="PS51257">
    <property type="entry name" value="PROKAR_LIPOPROTEIN"/>
    <property type="match status" value="1"/>
</dbReference>
<dbReference type="InterPro" id="IPR037126">
    <property type="entry name" value="PdaC/RsiV-like_sf"/>
</dbReference>
<dbReference type="Pfam" id="PF13739">
    <property type="entry name" value="PdaC"/>
    <property type="match status" value="1"/>
</dbReference>
<reference evidence="1 2" key="1">
    <citation type="submission" date="2014-10" db="EMBL/GenBank/DDBJ databases">
        <title>Genome sequence of Clostridium aceticum DSM 1496.</title>
        <authorList>
            <person name="Poehlein A."/>
            <person name="Schiel-Bengelsdorf B."/>
            <person name="Gottschalk G."/>
            <person name="Duerre P."/>
            <person name="Daniel R."/>
        </authorList>
    </citation>
    <scope>NUCLEOTIDE SEQUENCE [LARGE SCALE GENOMIC DNA]</scope>
    <source>
        <strain evidence="1 2">DSM 1496</strain>
    </source>
</reference>
<dbReference type="RefSeq" id="WP_044824780.1">
    <property type="nucleotide sequence ID" value="NZ_CP009687.1"/>
</dbReference>
<dbReference type="Proteomes" id="UP000035704">
    <property type="component" value="Chromosome"/>
</dbReference>
<gene>
    <name evidence="1" type="ORF">CACET_c25020</name>
</gene>
<keyword evidence="2" id="KW-1185">Reference proteome</keyword>
<dbReference type="EMBL" id="CP009687">
    <property type="protein sequence ID" value="AKL95947.1"/>
    <property type="molecule type" value="Genomic_DNA"/>
</dbReference>
<dbReference type="KEGG" id="cace:CACET_c25020"/>
<organism evidence="1 2">
    <name type="scientific">Clostridium aceticum</name>
    <dbReference type="NCBI Taxonomy" id="84022"/>
    <lineage>
        <taxon>Bacteria</taxon>
        <taxon>Bacillati</taxon>
        <taxon>Bacillota</taxon>
        <taxon>Clostridia</taxon>
        <taxon>Eubacteriales</taxon>
        <taxon>Clostridiaceae</taxon>
        <taxon>Clostridium</taxon>
    </lineage>
</organism>
<sequence length="479" mass="55778">MIKTKLLAILIISSFIFTSCYSEPVVRTENAASEGIVSFQPVEPRKYLYLNAIEVESREYTKESPSCNISVSCPEIKGLLDKSIEDKINKELWKEAQNYIDNALFMLNKESAELNTPIQKIEKWWGFSIPANYNNILSITIHYNEILSDGEYEYKVQTYLYDLTTGDKLSIKDLFVEGADGTQMVNEGVVQYILKNHLEEEILSRPFQGIDENQPFYISDSMLTIIFDERNSEFIDTRQYITLPFRAFHGAIAVYDKYLSDANDVYEKEMLHKKLLPNPIDISNSFIREEKPQYRIMVQTIAFEGLENEILERKLNALFGELDMEDFKEEAIKIYNGSSDREVPAERSRYLDITANVGGLLCIMSYDVTFFGGHMSQEERKNHCFDIETGQELGLKDLFKEEVDYKQIIKDNIFSQADDIKLFKSEMQDLDKAIDHADFFLDEHSLYILLRSREMNPDHQNVWQFYIPFEVFGEDSIIW</sequence>
<proteinExistence type="predicted"/>
<evidence type="ECO:0000313" key="2">
    <source>
        <dbReference type="Proteomes" id="UP000035704"/>
    </source>
</evidence>
<dbReference type="PATRIC" id="fig|84022.5.peg.215"/>
<protein>
    <submittedName>
        <fullName evidence="1">Uncharacterized protein</fullName>
    </submittedName>
</protein>
<dbReference type="AlphaFoldDB" id="A0A0D8IAP1"/>